<keyword evidence="2" id="KW-1185">Reference proteome</keyword>
<evidence type="ECO:0000313" key="1">
    <source>
        <dbReference type="EMBL" id="RWZ67772.1"/>
    </source>
</evidence>
<dbReference type="RefSeq" id="WP_128496907.1">
    <property type="nucleotide sequence ID" value="NZ_RZNC01000001.1"/>
</dbReference>
<accession>A0A444QDW8</accession>
<dbReference type="OrthoDB" id="5122958at2"/>
<organism evidence="1 2">
    <name type="scientific">Labedella populi</name>
    <dbReference type="NCBI Taxonomy" id="2498850"/>
    <lineage>
        <taxon>Bacteria</taxon>
        <taxon>Bacillati</taxon>
        <taxon>Actinomycetota</taxon>
        <taxon>Actinomycetes</taxon>
        <taxon>Micrococcales</taxon>
        <taxon>Microbacteriaceae</taxon>
        <taxon>Labedella</taxon>
    </lineage>
</organism>
<dbReference type="EMBL" id="RZNC01000001">
    <property type="protein sequence ID" value="RWZ67772.1"/>
    <property type="molecule type" value="Genomic_DNA"/>
</dbReference>
<dbReference type="Proteomes" id="UP000288603">
    <property type="component" value="Unassembled WGS sequence"/>
</dbReference>
<gene>
    <name evidence="1" type="ORF">ELQ92_00390</name>
</gene>
<comment type="caution">
    <text evidence="1">The sequence shown here is derived from an EMBL/GenBank/DDBJ whole genome shotgun (WGS) entry which is preliminary data.</text>
</comment>
<dbReference type="AlphaFoldDB" id="A0A444QDW8"/>
<name>A0A444QDW8_9MICO</name>
<proteinExistence type="predicted"/>
<evidence type="ECO:0000313" key="2">
    <source>
        <dbReference type="Proteomes" id="UP000288603"/>
    </source>
</evidence>
<reference evidence="1 2" key="1">
    <citation type="submission" date="2018-12" db="EMBL/GenBank/DDBJ databases">
        <authorList>
            <person name="Li F."/>
        </authorList>
    </citation>
    <scope>NUCLEOTIDE SEQUENCE [LARGE SCALE GENOMIC DNA]</scope>
    <source>
        <strain evidence="1 2">8H24J-4-2</strain>
    </source>
</reference>
<sequence length="90" mass="9970">MPARYPTAVLAIVRRGEVADELRLTITTNTGRELDEWVVYARDFDAAARADVERRLDDVGLRNGRFEGNARSGWRAVVQPVDVDPAAASD</sequence>
<protein>
    <submittedName>
        <fullName evidence="1">Uncharacterized protein</fullName>
    </submittedName>
</protein>